<evidence type="ECO:0000313" key="1">
    <source>
        <dbReference type="EMBL" id="ENZ41883.1"/>
    </source>
</evidence>
<dbReference type="HOGENOM" id="CLU_1812448_0_0_9"/>
<dbReference type="PATRIC" id="fig|997897.5.peg.1340"/>
<reference evidence="1 2" key="1">
    <citation type="submission" date="2013-01" db="EMBL/GenBank/DDBJ databases">
        <title>The Genome Sequence of Clostridium bolteae 90B8.</title>
        <authorList>
            <consortium name="The Broad Institute Genome Sequencing Platform"/>
            <person name="Earl A."/>
            <person name="Ward D."/>
            <person name="Feldgarden M."/>
            <person name="Gevers D."/>
            <person name="Courvalin P."/>
            <person name="Lambert T."/>
            <person name="Walker B."/>
            <person name="Young S.K."/>
            <person name="Zeng Q."/>
            <person name="Gargeya S."/>
            <person name="Fitzgerald M."/>
            <person name="Haas B."/>
            <person name="Abouelleil A."/>
            <person name="Alvarado L."/>
            <person name="Arachchi H.M."/>
            <person name="Berlin A.M."/>
            <person name="Chapman S.B."/>
            <person name="Dewar J."/>
            <person name="Goldberg J."/>
            <person name="Griggs A."/>
            <person name="Gujja S."/>
            <person name="Hansen M."/>
            <person name="Howarth C."/>
            <person name="Imamovic A."/>
            <person name="Larimer J."/>
            <person name="McCowan C."/>
            <person name="Murphy C."/>
            <person name="Neiman D."/>
            <person name="Pearson M."/>
            <person name="Priest M."/>
            <person name="Roberts A."/>
            <person name="Saif S."/>
            <person name="Shea T."/>
            <person name="Sisk P."/>
            <person name="Sykes S."/>
            <person name="Wortman J."/>
            <person name="Nusbaum C."/>
            <person name="Birren B."/>
        </authorList>
    </citation>
    <scope>NUCLEOTIDE SEQUENCE [LARGE SCALE GENOMIC DNA]</scope>
    <source>
        <strain evidence="1 2">90B8</strain>
    </source>
</reference>
<protein>
    <recommendedName>
        <fullName evidence="3">DUF4304 domain-containing protein</fullName>
    </recommendedName>
</protein>
<dbReference type="EMBL" id="AGYG01000009">
    <property type="protein sequence ID" value="ENZ41883.1"/>
    <property type="molecule type" value="Genomic_DNA"/>
</dbReference>
<sequence>MTFFEQELEKLFAHDNVITNKRFVGNACYGRLSDSIRVKICFTTCGYAGHYEALNVTLLNRNEGVIDQMLLHFSDLWEIKRTNNPNFREGIAPRIWKDQGKAEWYVYRPTGEDYKQLADAVRTYVETFLEPVQGQQIG</sequence>
<evidence type="ECO:0000313" key="2">
    <source>
        <dbReference type="Proteomes" id="UP000013041"/>
    </source>
</evidence>
<name>R0AZH9_9FIRM</name>
<evidence type="ECO:0008006" key="3">
    <source>
        <dbReference type="Google" id="ProtNLM"/>
    </source>
</evidence>
<organism evidence="1 2">
    <name type="scientific">Enterocloster bolteae 90B8</name>
    <dbReference type="NCBI Taxonomy" id="997897"/>
    <lineage>
        <taxon>Bacteria</taxon>
        <taxon>Bacillati</taxon>
        <taxon>Bacillota</taxon>
        <taxon>Clostridia</taxon>
        <taxon>Lachnospirales</taxon>
        <taxon>Lachnospiraceae</taxon>
        <taxon>Enterocloster</taxon>
    </lineage>
</organism>
<dbReference type="RefSeq" id="WP_002571530.1">
    <property type="nucleotide sequence ID" value="NZ_KB851149.1"/>
</dbReference>
<gene>
    <name evidence="1" type="ORF">HMPREF1097_01259</name>
</gene>
<proteinExistence type="predicted"/>
<comment type="caution">
    <text evidence="1">The sequence shown here is derived from an EMBL/GenBank/DDBJ whole genome shotgun (WGS) entry which is preliminary data.</text>
</comment>
<dbReference type="Proteomes" id="UP000013041">
    <property type="component" value="Unassembled WGS sequence"/>
</dbReference>
<accession>R0AZH9</accession>
<dbReference type="AlphaFoldDB" id="R0AZH9"/>